<dbReference type="EMBL" id="JBHUHO010000017">
    <property type="protein sequence ID" value="MFD2115423.1"/>
    <property type="molecule type" value="Genomic_DNA"/>
</dbReference>
<evidence type="ECO:0000313" key="1">
    <source>
        <dbReference type="EMBL" id="MFD2115423.1"/>
    </source>
</evidence>
<organism evidence="1 2">
    <name type="scientific">Paenibacillus yanchengensis</name>
    <dbReference type="NCBI Taxonomy" id="2035833"/>
    <lineage>
        <taxon>Bacteria</taxon>
        <taxon>Bacillati</taxon>
        <taxon>Bacillota</taxon>
        <taxon>Bacilli</taxon>
        <taxon>Bacillales</taxon>
        <taxon>Paenibacillaceae</taxon>
        <taxon>Paenibacillus</taxon>
    </lineage>
</organism>
<gene>
    <name evidence="1" type="ORF">ACFSJH_06700</name>
</gene>
<dbReference type="SUPFAM" id="SSF52833">
    <property type="entry name" value="Thioredoxin-like"/>
    <property type="match status" value="1"/>
</dbReference>
<keyword evidence="2" id="KW-1185">Reference proteome</keyword>
<protein>
    <submittedName>
        <fullName evidence="1">Thioredoxin family protein</fullName>
    </submittedName>
</protein>
<dbReference type="RefSeq" id="WP_377770568.1">
    <property type="nucleotide sequence ID" value="NZ_JBHUHO010000017.1"/>
</dbReference>
<dbReference type="InterPro" id="IPR036249">
    <property type="entry name" value="Thioredoxin-like_sf"/>
</dbReference>
<proteinExistence type="predicted"/>
<sequence>MTINLALKLGTGKSPQQFIDGMSKNQEQFLQWQQRFAWSSADDQQFFEALQSRADLHCYILMADWCGDVVRNIPVVFQLMETSAIPVEVLVMEEHLETMDQFLTLGGRSIPVVIFTNTAGDVLGKWGPRPAYIQEPMVAFKQNNPDREAADYATNLTETRAEIMRRYGEDTAYQADIVREIRSLLVTI</sequence>
<comment type="caution">
    <text evidence="1">The sequence shown here is derived from an EMBL/GenBank/DDBJ whole genome shotgun (WGS) entry which is preliminary data.</text>
</comment>
<name>A0ABW4YIX0_9BACL</name>
<dbReference type="Pfam" id="PF14595">
    <property type="entry name" value="Thioredoxin_9"/>
    <property type="match status" value="1"/>
</dbReference>
<dbReference type="Gene3D" id="3.40.30.10">
    <property type="entry name" value="Glutaredoxin"/>
    <property type="match status" value="1"/>
</dbReference>
<evidence type="ECO:0000313" key="2">
    <source>
        <dbReference type="Proteomes" id="UP001597362"/>
    </source>
</evidence>
<reference evidence="2" key="1">
    <citation type="journal article" date="2019" name="Int. J. Syst. Evol. Microbiol.">
        <title>The Global Catalogue of Microorganisms (GCM) 10K type strain sequencing project: providing services to taxonomists for standard genome sequencing and annotation.</title>
        <authorList>
            <consortium name="The Broad Institute Genomics Platform"/>
            <consortium name="The Broad Institute Genome Sequencing Center for Infectious Disease"/>
            <person name="Wu L."/>
            <person name="Ma J."/>
        </authorList>
    </citation>
    <scope>NUCLEOTIDE SEQUENCE [LARGE SCALE GENOMIC DNA]</scope>
    <source>
        <strain evidence="2">GH52</strain>
    </source>
</reference>
<accession>A0ABW4YIX0</accession>
<dbReference type="Proteomes" id="UP001597362">
    <property type="component" value="Unassembled WGS sequence"/>
</dbReference>